<evidence type="ECO:0000313" key="3">
    <source>
        <dbReference type="Proteomes" id="UP001165587"/>
    </source>
</evidence>
<dbReference type="EMBL" id="JANLCK010000002">
    <property type="protein sequence ID" value="MCS5725190.1"/>
    <property type="molecule type" value="Genomic_DNA"/>
</dbReference>
<dbReference type="Pfam" id="PF00753">
    <property type="entry name" value="Lactamase_B"/>
    <property type="match status" value="1"/>
</dbReference>
<dbReference type="Proteomes" id="UP001165587">
    <property type="component" value="Unassembled WGS sequence"/>
</dbReference>
<name>A0AA41XFB9_9MICO</name>
<comment type="caution">
    <text evidence="2">The sequence shown here is derived from an EMBL/GenBank/DDBJ whole genome shotgun (WGS) entry which is preliminary data.</text>
</comment>
<feature type="domain" description="Metallo-beta-lactamase" evidence="1">
    <location>
        <begin position="55"/>
        <end position="280"/>
    </location>
</feature>
<gene>
    <name evidence="2" type="ORF">N1028_04705</name>
</gene>
<sequence>MTPGRPAHLLRPLQALDPEELRAEAEGDRAPGAKEIGPGLWVLPQPTGLEHPPRFTLSYLLEDERGGLHLIDPGVDDTGNRARLSALLTSIGHSESDLAGTIVTHLHVDHIALAERLQREHGVPLALHRADQEAARRLAEAEPSRAATTRARLGEWGVPEEQRAALEAAAAGMADSGVQRTRPVNADLLLDDDQLLEIPGRAIRVLPTPGHTPGHIALVDTTERLLFTGDHLLPSMFPGIGLGGPTPDAIGDYLRSLEALEPFARVETDDDPGYHVLPGHGYRFTGLADREDTTRRHHLRRSQEVAAVLARAPDASIWQIAERIHWTAGFENLAGFHLLSALAQTAMHRTHLVIERAEGR</sequence>
<dbReference type="Gene3D" id="3.60.15.10">
    <property type="entry name" value="Ribonuclease Z/Hydroxyacylglutathione hydrolase-like"/>
    <property type="match status" value="1"/>
</dbReference>
<dbReference type="InterPro" id="IPR050855">
    <property type="entry name" value="NDM-1-like"/>
</dbReference>
<dbReference type="SUPFAM" id="SSF56281">
    <property type="entry name" value="Metallo-hydrolase/oxidoreductase"/>
    <property type="match status" value="1"/>
</dbReference>
<accession>A0AA41XFB9</accession>
<evidence type="ECO:0000259" key="1">
    <source>
        <dbReference type="SMART" id="SM00849"/>
    </source>
</evidence>
<dbReference type="InterPro" id="IPR001279">
    <property type="entry name" value="Metallo-B-lactamas"/>
</dbReference>
<dbReference type="SMART" id="SM00849">
    <property type="entry name" value="Lactamase_B"/>
    <property type="match status" value="1"/>
</dbReference>
<protein>
    <submittedName>
        <fullName evidence="2">MBL fold metallo-hydrolase</fullName>
    </submittedName>
</protein>
<keyword evidence="3" id="KW-1185">Reference proteome</keyword>
<dbReference type="PANTHER" id="PTHR42951:SF17">
    <property type="entry name" value="METALLO-BETA-LACTAMASE DOMAIN-CONTAINING PROTEIN"/>
    <property type="match status" value="1"/>
</dbReference>
<dbReference type="RefSeq" id="WP_259525663.1">
    <property type="nucleotide sequence ID" value="NZ_JANLCK010000002.1"/>
</dbReference>
<dbReference type="AlphaFoldDB" id="A0AA41XFB9"/>
<reference evidence="2" key="1">
    <citation type="submission" date="2022-08" db="EMBL/GenBank/DDBJ databases">
        <authorList>
            <person name="Deng Y."/>
            <person name="Han X.-F."/>
            <person name="Zhang Y.-Q."/>
        </authorList>
    </citation>
    <scope>NUCLEOTIDE SEQUENCE</scope>
    <source>
        <strain evidence="2">CPCC 203407</strain>
    </source>
</reference>
<organism evidence="2 3">
    <name type="scientific">Herbiconiux oxytropis</name>
    <dbReference type="NCBI Taxonomy" id="2970915"/>
    <lineage>
        <taxon>Bacteria</taxon>
        <taxon>Bacillati</taxon>
        <taxon>Actinomycetota</taxon>
        <taxon>Actinomycetes</taxon>
        <taxon>Micrococcales</taxon>
        <taxon>Microbacteriaceae</taxon>
        <taxon>Herbiconiux</taxon>
    </lineage>
</organism>
<dbReference type="PANTHER" id="PTHR42951">
    <property type="entry name" value="METALLO-BETA-LACTAMASE DOMAIN-CONTAINING"/>
    <property type="match status" value="1"/>
</dbReference>
<evidence type="ECO:0000313" key="2">
    <source>
        <dbReference type="EMBL" id="MCS5725190.1"/>
    </source>
</evidence>
<dbReference type="InterPro" id="IPR036866">
    <property type="entry name" value="RibonucZ/Hydroxyglut_hydro"/>
</dbReference>
<proteinExistence type="predicted"/>